<dbReference type="EMBL" id="RCHU02000014">
    <property type="protein sequence ID" value="KAL3571699.1"/>
    <property type="molecule type" value="Genomic_DNA"/>
</dbReference>
<dbReference type="Proteomes" id="UP000309997">
    <property type="component" value="Unassembled WGS sequence"/>
</dbReference>
<comment type="caution">
    <text evidence="1">The sequence shown here is derived from an EMBL/GenBank/DDBJ whole genome shotgun (WGS) entry which is preliminary data.</text>
</comment>
<reference evidence="1 2" key="1">
    <citation type="journal article" date="2024" name="Plant Biotechnol. J.">
        <title>Genome and CRISPR/Cas9 system of a widespread forest tree (Populus alba) in the world.</title>
        <authorList>
            <person name="Liu Y.J."/>
            <person name="Jiang P.F."/>
            <person name="Han X.M."/>
            <person name="Li X.Y."/>
            <person name="Wang H.M."/>
            <person name="Wang Y.J."/>
            <person name="Wang X.X."/>
            <person name="Zeng Q.Y."/>
        </authorList>
    </citation>
    <scope>NUCLEOTIDE SEQUENCE [LARGE SCALE GENOMIC DNA]</scope>
    <source>
        <strain evidence="2">cv. PAL-ZL1</strain>
    </source>
</reference>
<evidence type="ECO:0000313" key="1">
    <source>
        <dbReference type="EMBL" id="KAL3571699.1"/>
    </source>
</evidence>
<name>A0ACC4B024_POPAL</name>
<organism evidence="1 2">
    <name type="scientific">Populus alba</name>
    <name type="common">White poplar</name>
    <dbReference type="NCBI Taxonomy" id="43335"/>
    <lineage>
        <taxon>Eukaryota</taxon>
        <taxon>Viridiplantae</taxon>
        <taxon>Streptophyta</taxon>
        <taxon>Embryophyta</taxon>
        <taxon>Tracheophyta</taxon>
        <taxon>Spermatophyta</taxon>
        <taxon>Magnoliopsida</taxon>
        <taxon>eudicotyledons</taxon>
        <taxon>Gunneridae</taxon>
        <taxon>Pentapetalae</taxon>
        <taxon>rosids</taxon>
        <taxon>fabids</taxon>
        <taxon>Malpighiales</taxon>
        <taxon>Salicaceae</taxon>
        <taxon>Saliceae</taxon>
        <taxon>Populus</taxon>
    </lineage>
</organism>
<protein>
    <submittedName>
        <fullName evidence="1">Uncharacterized protein</fullName>
    </submittedName>
</protein>
<accession>A0ACC4B024</accession>
<gene>
    <name evidence="1" type="ORF">D5086_025603</name>
</gene>
<evidence type="ECO:0000313" key="2">
    <source>
        <dbReference type="Proteomes" id="UP000309997"/>
    </source>
</evidence>
<proteinExistence type="predicted"/>
<sequence>MKLGSKKVWKSIIPLCSKGKSATRFCLFPKPRSASYGPGDTPVYLNVYDLTPMNGYAYWAGLGIFHSGVEVHGVEYAFGAHDYPTSGVFEVEPRQCPGFKFRRSIFIGTTCLDSIQADRETNSKVGKSTGKNSLYHGKPRMHAPCLCHAIRPLKPLASITSVRDSPYCKCHKKMMRRLSSPRVEQFLWHQFFWGRGSMVLGVSGMTLLPGTAFPGKTSTLGKW</sequence>
<keyword evidence="2" id="KW-1185">Reference proteome</keyword>